<dbReference type="SUPFAM" id="SSF54593">
    <property type="entry name" value="Glyoxalase/Bleomycin resistance protein/Dihydroxybiphenyl dioxygenase"/>
    <property type="match status" value="1"/>
</dbReference>
<evidence type="ECO:0000259" key="1">
    <source>
        <dbReference type="PROSITE" id="PS51819"/>
    </source>
</evidence>
<evidence type="ECO:0000313" key="2">
    <source>
        <dbReference type="EMBL" id="GLH95432.1"/>
    </source>
</evidence>
<dbReference type="PANTHER" id="PTHR36503:SF3">
    <property type="entry name" value="BLR0126 PROTEIN"/>
    <property type="match status" value="1"/>
</dbReference>
<name>A0ABQ5QMF8_9ACTN</name>
<proteinExistence type="predicted"/>
<dbReference type="EMBL" id="BSDI01000002">
    <property type="protein sequence ID" value="GLH95432.1"/>
    <property type="molecule type" value="Genomic_DNA"/>
</dbReference>
<dbReference type="PANTHER" id="PTHR36503">
    <property type="entry name" value="BLR2520 PROTEIN"/>
    <property type="match status" value="1"/>
</dbReference>
<sequence length="139" mass="15026">MIKALNEIEVVTLFVDDLASTGHFYTGVFGLEVVYQDDASLLVKLGPLMLNLLQRERAPELVEPSTVAKSTAGVHALFTIRVADVDAVCADLKRHGVELLNGPVDRPWGRRTAAFADPAGNVWEVAQVLDGDQPENSAT</sequence>
<reference evidence="2" key="1">
    <citation type="submission" date="2022-12" db="EMBL/GenBank/DDBJ databases">
        <title>New Phytohabitans aurantiacus sp. RD004123 nov., an actinomycete isolated from soil.</title>
        <authorList>
            <person name="Triningsih D.W."/>
            <person name="Harunari E."/>
            <person name="Igarashi Y."/>
        </authorList>
    </citation>
    <scope>NUCLEOTIDE SEQUENCE</scope>
    <source>
        <strain evidence="2">RD004123</strain>
    </source>
</reference>
<keyword evidence="3" id="KW-1185">Reference proteome</keyword>
<evidence type="ECO:0000313" key="3">
    <source>
        <dbReference type="Proteomes" id="UP001144280"/>
    </source>
</evidence>
<dbReference type="InterPro" id="IPR004360">
    <property type="entry name" value="Glyas_Fos-R_dOase_dom"/>
</dbReference>
<protein>
    <recommendedName>
        <fullName evidence="1">VOC domain-containing protein</fullName>
    </recommendedName>
</protein>
<comment type="caution">
    <text evidence="2">The sequence shown here is derived from an EMBL/GenBank/DDBJ whole genome shotgun (WGS) entry which is preliminary data.</text>
</comment>
<organism evidence="2 3">
    <name type="scientific">Phytohabitans aurantiacus</name>
    <dbReference type="NCBI Taxonomy" id="3016789"/>
    <lineage>
        <taxon>Bacteria</taxon>
        <taxon>Bacillati</taxon>
        <taxon>Actinomycetota</taxon>
        <taxon>Actinomycetes</taxon>
        <taxon>Micromonosporales</taxon>
        <taxon>Micromonosporaceae</taxon>
    </lineage>
</organism>
<dbReference type="Gene3D" id="3.10.180.10">
    <property type="entry name" value="2,3-Dihydroxybiphenyl 1,2-Dioxygenase, domain 1"/>
    <property type="match status" value="1"/>
</dbReference>
<dbReference type="InterPro" id="IPR037523">
    <property type="entry name" value="VOC_core"/>
</dbReference>
<dbReference type="Proteomes" id="UP001144280">
    <property type="component" value="Unassembled WGS sequence"/>
</dbReference>
<dbReference type="PROSITE" id="PS51819">
    <property type="entry name" value="VOC"/>
    <property type="match status" value="1"/>
</dbReference>
<feature type="domain" description="VOC" evidence="1">
    <location>
        <begin position="7"/>
        <end position="128"/>
    </location>
</feature>
<dbReference type="InterPro" id="IPR029068">
    <property type="entry name" value="Glyas_Bleomycin-R_OHBP_Dase"/>
</dbReference>
<accession>A0ABQ5QMF8</accession>
<gene>
    <name evidence="2" type="ORF">Pa4123_07040</name>
</gene>
<dbReference type="Pfam" id="PF00903">
    <property type="entry name" value="Glyoxalase"/>
    <property type="match status" value="1"/>
</dbReference>